<keyword evidence="3" id="KW-1134">Transmembrane beta strand</keyword>
<reference evidence="9" key="2">
    <citation type="journal article" date="2021" name="PeerJ">
        <title>Extensive microbial diversity within the chicken gut microbiome revealed by metagenomics and culture.</title>
        <authorList>
            <person name="Gilroy R."/>
            <person name="Ravi A."/>
            <person name="Getino M."/>
            <person name="Pursley I."/>
            <person name="Horton D.L."/>
            <person name="Alikhan N.F."/>
            <person name="Baker D."/>
            <person name="Gharbi K."/>
            <person name="Hall N."/>
            <person name="Watson M."/>
            <person name="Adriaenssens E.M."/>
            <person name="Foster-Nyarko E."/>
            <person name="Jarju S."/>
            <person name="Secka A."/>
            <person name="Antonio M."/>
            <person name="Oren A."/>
            <person name="Chaudhuri R.R."/>
            <person name="La Ragione R."/>
            <person name="Hildebrand F."/>
            <person name="Pallen M.J."/>
        </authorList>
    </citation>
    <scope>NUCLEOTIDE SEQUENCE</scope>
    <source>
        <strain evidence="9">8207</strain>
    </source>
</reference>
<dbReference type="PANTHER" id="PTHR30026:SF20">
    <property type="entry name" value="OUTER MEMBRANE PROTEIN TOLC"/>
    <property type="match status" value="1"/>
</dbReference>
<sequence length="443" mass="48332">MKKFLIALCLVPTSVLAASDDNCRTMTTVPDGELTLQQVIGLGLCRNPETASAYLSLESARFNKNAGYAQYLPSVSASASASVPYNNSEWGDWSYGASLSASYLIFDFGKRLSDVNQLIDTWRATGFDYSESVQNYVYSIIGAYYALLNADADVFTANAVMQVSKTAKETADKKFKAGAVAKADVLKADVTLASSTLDLERAKNNREIAKGNLLAKLSFPADQDIKIADMGAEFGSESENKNIDELIEIAREKRPDLLRATANKDAAWHRRNSTFLSNLPTISASGSLSWNDMSSGGYAGQDEWSGSIGIRASMPIFTGFSNFYNSRAAQANYERAKEQERLTVDNAMLDVFTAYQNYKTAQTVLKQTETLLVSAKETESVTAGMYKVGKATMLDWQQALADLADAHKQNNAAKYDLFSKRAALALAIGDIREGLIEEGEINE</sequence>
<dbReference type="GO" id="GO:0009279">
    <property type="term" value="C:cell outer membrane"/>
    <property type="evidence" value="ECO:0007669"/>
    <property type="project" value="UniProtKB-SubCell"/>
</dbReference>
<protein>
    <recommendedName>
        <fullName evidence="7">Protein CyaE</fullName>
    </recommendedName>
</protein>
<dbReference type="EMBL" id="JADINC010000058">
    <property type="protein sequence ID" value="MBO8425542.1"/>
    <property type="molecule type" value="Genomic_DNA"/>
</dbReference>
<dbReference type="InterPro" id="IPR028351">
    <property type="entry name" value="CyaE"/>
</dbReference>
<dbReference type="GO" id="GO:1990281">
    <property type="term" value="C:efflux pump complex"/>
    <property type="evidence" value="ECO:0007669"/>
    <property type="project" value="TreeGrafter"/>
</dbReference>
<feature type="signal peptide" evidence="8">
    <location>
        <begin position="1"/>
        <end position="17"/>
    </location>
</feature>
<evidence type="ECO:0000256" key="8">
    <source>
        <dbReference type="SAM" id="SignalP"/>
    </source>
</evidence>
<dbReference type="Pfam" id="PF02321">
    <property type="entry name" value="OEP"/>
    <property type="match status" value="2"/>
</dbReference>
<dbReference type="GO" id="GO:0015288">
    <property type="term" value="F:porin activity"/>
    <property type="evidence" value="ECO:0007669"/>
    <property type="project" value="TreeGrafter"/>
</dbReference>
<keyword evidence="7" id="KW-0354">Hemolysis</keyword>
<keyword evidence="7" id="KW-0204">Cytolysis</keyword>
<dbReference type="GO" id="GO:0031640">
    <property type="term" value="P:killing of cells of another organism"/>
    <property type="evidence" value="ECO:0007669"/>
    <property type="project" value="UniProtKB-KW"/>
</dbReference>
<comment type="function">
    <text evidence="7">CyaE is necessary for transport of calmodulin-sensitive adenylate cyclase-hemolysin (cyclolysin).</text>
</comment>
<keyword evidence="5 7" id="KW-0472">Membrane</keyword>
<evidence type="ECO:0000256" key="5">
    <source>
        <dbReference type="ARBA" id="ARBA00023136"/>
    </source>
</evidence>
<gene>
    <name evidence="9" type="ORF">IAC69_03640</name>
</gene>
<dbReference type="InterPro" id="IPR003423">
    <property type="entry name" value="OMP_efflux"/>
</dbReference>
<accession>A0A9D9GUX3</accession>
<organism evidence="9 10">
    <name type="scientific">Candidatus Enterousia avistercoris</name>
    <dbReference type="NCBI Taxonomy" id="2840788"/>
    <lineage>
        <taxon>Bacteria</taxon>
        <taxon>Pseudomonadati</taxon>
        <taxon>Pseudomonadota</taxon>
        <taxon>Alphaproteobacteria</taxon>
        <taxon>Candidatus Enterousia</taxon>
    </lineage>
</organism>
<name>A0A9D9GUX3_9PROT</name>
<evidence type="ECO:0000256" key="1">
    <source>
        <dbReference type="ARBA" id="ARBA00007613"/>
    </source>
</evidence>
<dbReference type="Proteomes" id="UP000823630">
    <property type="component" value="Unassembled WGS sequence"/>
</dbReference>
<keyword evidence="2 7" id="KW-0813">Transport</keyword>
<dbReference type="SUPFAM" id="SSF56954">
    <property type="entry name" value="Outer membrane efflux proteins (OEP)"/>
    <property type="match status" value="1"/>
</dbReference>
<evidence type="ECO:0000256" key="6">
    <source>
        <dbReference type="ARBA" id="ARBA00023237"/>
    </source>
</evidence>
<dbReference type="PIRSF" id="PIRSF001892">
    <property type="entry name" value="CyaE"/>
    <property type="match status" value="1"/>
</dbReference>
<dbReference type="InterPro" id="IPR051906">
    <property type="entry name" value="TolC-like"/>
</dbReference>
<dbReference type="PANTHER" id="PTHR30026">
    <property type="entry name" value="OUTER MEMBRANE PROTEIN TOLC"/>
    <property type="match status" value="1"/>
</dbReference>
<comment type="similarity">
    <text evidence="1 7">Belongs to the outer membrane factor (OMF) (TC 1.B.17) family.</text>
</comment>
<evidence type="ECO:0000256" key="4">
    <source>
        <dbReference type="ARBA" id="ARBA00022692"/>
    </source>
</evidence>
<keyword evidence="8" id="KW-0732">Signal</keyword>
<evidence type="ECO:0000256" key="2">
    <source>
        <dbReference type="ARBA" id="ARBA00022448"/>
    </source>
</evidence>
<proteinExistence type="inferred from homology"/>
<reference evidence="9" key="1">
    <citation type="submission" date="2020-10" db="EMBL/GenBank/DDBJ databases">
        <authorList>
            <person name="Gilroy R."/>
        </authorList>
    </citation>
    <scope>NUCLEOTIDE SEQUENCE</scope>
    <source>
        <strain evidence="9">8207</strain>
    </source>
</reference>
<comment type="subcellular location">
    <subcellularLocation>
        <location evidence="7">Cell outer membrane</location>
        <topology evidence="7">Peripheral membrane protein</topology>
    </subcellularLocation>
</comment>
<evidence type="ECO:0000313" key="10">
    <source>
        <dbReference type="Proteomes" id="UP000823630"/>
    </source>
</evidence>
<dbReference type="GO" id="GO:0015562">
    <property type="term" value="F:efflux transmembrane transporter activity"/>
    <property type="evidence" value="ECO:0007669"/>
    <property type="project" value="InterPro"/>
</dbReference>
<evidence type="ECO:0000313" key="9">
    <source>
        <dbReference type="EMBL" id="MBO8425542.1"/>
    </source>
</evidence>
<evidence type="ECO:0000256" key="7">
    <source>
        <dbReference type="PIRNR" id="PIRNR001892"/>
    </source>
</evidence>
<comment type="caution">
    <text evidence="9">The sequence shown here is derived from an EMBL/GenBank/DDBJ whole genome shotgun (WGS) entry which is preliminary data.</text>
</comment>
<dbReference type="Gene3D" id="1.20.1600.10">
    <property type="entry name" value="Outer membrane efflux proteins (OEP)"/>
    <property type="match status" value="1"/>
</dbReference>
<dbReference type="AlphaFoldDB" id="A0A9D9GUX3"/>
<keyword evidence="6 7" id="KW-0998">Cell outer membrane</keyword>
<keyword evidence="4" id="KW-0812">Transmembrane</keyword>
<feature type="chain" id="PRO_5039545320" description="Protein CyaE" evidence="8">
    <location>
        <begin position="18"/>
        <end position="443"/>
    </location>
</feature>
<evidence type="ECO:0000256" key="3">
    <source>
        <dbReference type="ARBA" id="ARBA00022452"/>
    </source>
</evidence>